<dbReference type="AlphaFoldDB" id="A0AAP0PUD7"/>
<name>A0AAP0PUD7_9MAGN</name>
<sequence>MLAFSHCRLSPNITDSTTRGLRVGAAVRNRDTDRDNNTNKARDRVLVRHRNRDIVVRLVQGLRGEHAFECGQLGHFVSACP</sequence>
<reference evidence="1 2" key="1">
    <citation type="submission" date="2024-01" db="EMBL/GenBank/DDBJ databases">
        <title>Genome assemblies of Stephania.</title>
        <authorList>
            <person name="Yang L."/>
        </authorList>
    </citation>
    <scope>NUCLEOTIDE SEQUENCE [LARGE SCALE GENOMIC DNA]</scope>
    <source>
        <strain evidence="1">QJT</strain>
        <tissue evidence="1">Leaf</tissue>
    </source>
</reference>
<keyword evidence="2" id="KW-1185">Reference proteome</keyword>
<evidence type="ECO:0000313" key="2">
    <source>
        <dbReference type="Proteomes" id="UP001417504"/>
    </source>
</evidence>
<accession>A0AAP0PUD7</accession>
<dbReference type="EMBL" id="JBBNAE010000001">
    <property type="protein sequence ID" value="KAK9155230.1"/>
    <property type="molecule type" value="Genomic_DNA"/>
</dbReference>
<proteinExistence type="predicted"/>
<protein>
    <submittedName>
        <fullName evidence="1">Uncharacterized protein</fullName>
    </submittedName>
</protein>
<dbReference type="Proteomes" id="UP001417504">
    <property type="component" value="Unassembled WGS sequence"/>
</dbReference>
<comment type="caution">
    <text evidence="1">The sequence shown here is derived from an EMBL/GenBank/DDBJ whole genome shotgun (WGS) entry which is preliminary data.</text>
</comment>
<gene>
    <name evidence="1" type="ORF">Sjap_002710</name>
</gene>
<organism evidence="1 2">
    <name type="scientific">Stephania japonica</name>
    <dbReference type="NCBI Taxonomy" id="461633"/>
    <lineage>
        <taxon>Eukaryota</taxon>
        <taxon>Viridiplantae</taxon>
        <taxon>Streptophyta</taxon>
        <taxon>Embryophyta</taxon>
        <taxon>Tracheophyta</taxon>
        <taxon>Spermatophyta</taxon>
        <taxon>Magnoliopsida</taxon>
        <taxon>Ranunculales</taxon>
        <taxon>Menispermaceae</taxon>
        <taxon>Menispermoideae</taxon>
        <taxon>Cissampelideae</taxon>
        <taxon>Stephania</taxon>
    </lineage>
</organism>
<evidence type="ECO:0000313" key="1">
    <source>
        <dbReference type="EMBL" id="KAK9155230.1"/>
    </source>
</evidence>